<organism evidence="1 2">
    <name type="scientific">Chitinophaga varians</name>
    <dbReference type="NCBI Taxonomy" id="2202339"/>
    <lineage>
        <taxon>Bacteria</taxon>
        <taxon>Pseudomonadati</taxon>
        <taxon>Bacteroidota</taxon>
        <taxon>Chitinophagia</taxon>
        <taxon>Chitinophagales</taxon>
        <taxon>Chitinophagaceae</taxon>
        <taxon>Chitinophaga</taxon>
    </lineage>
</organism>
<dbReference type="EMBL" id="JABAIA010000002">
    <property type="protein sequence ID" value="NLR66204.1"/>
    <property type="molecule type" value="Genomic_DNA"/>
</dbReference>
<dbReference type="SUPFAM" id="SSF49464">
    <property type="entry name" value="Carboxypeptidase regulatory domain-like"/>
    <property type="match status" value="1"/>
</dbReference>
<dbReference type="InterPro" id="IPR058093">
    <property type="entry name" value="LA_2272-like"/>
</dbReference>
<dbReference type="Pfam" id="PF13715">
    <property type="entry name" value="CarbopepD_reg_2"/>
    <property type="match status" value="1"/>
</dbReference>
<protein>
    <recommendedName>
        <fullName evidence="3">Secretin/TonB short N-terminal domain-containing protein</fullName>
    </recommendedName>
</protein>
<evidence type="ECO:0000313" key="1">
    <source>
        <dbReference type="EMBL" id="NLR66204.1"/>
    </source>
</evidence>
<accession>A0A847RWB6</accession>
<reference evidence="1 2" key="1">
    <citation type="submission" date="2020-04" db="EMBL/GenBank/DDBJ databases">
        <authorList>
            <person name="Yin C."/>
        </authorList>
    </citation>
    <scope>NUCLEOTIDE SEQUENCE [LARGE SCALE GENOMIC DNA]</scope>
    <source>
        <strain evidence="1 2">Ae27</strain>
    </source>
</reference>
<dbReference type="Proteomes" id="UP000570474">
    <property type="component" value="Unassembled WGS sequence"/>
</dbReference>
<evidence type="ECO:0000313" key="2">
    <source>
        <dbReference type="Proteomes" id="UP000570474"/>
    </source>
</evidence>
<dbReference type="AlphaFoldDB" id="A0A847RWB6"/>
<dbReference type="Gene3D" id="2.60.40.1120">
    <property type="entry name" value="Carboxypeptidase-like, regulatory domain"/>
    <property type="match status" value="1"/>
</dbReference>
<gene>
    <name evidence="1" type="ORF">HGH92_18000</name>
</gene>
<evidence type="ECO:0008006" key="3">
    <source>
        <dbReference type="Google" id="ProtNLM"/>
    </source>
</evidence>
<proteinExistence type="predicted"/>
<dbReference type="NCBIfam" id="NF047436">
    <property type="entry name" value="LA_2272_repeat"/>
    <property type="match status" value="1"/>
</dbReference>
<dbReference type="InterPro" id="IPR008969">
    <property type="entry name" value="CarboxyPept-like_regulatory"/>
</dbReference>
<dbReference type="RefSeq" id="WP_168872145.1">
    <property type="nucleotide sequence ID" value="NZ_JABAIA010000002.1"/>
</dbReference>
<name>A0A847RWB6_9BACT</name>
<comment type="caution">
    <text evidence="1">The sequence shown here is derived from an EMBL/GenBank/DDBJ whole genome shotgun (WGS) entry which is preliminary data.</text>
</comment>
<keyword evidence="2" id="KW-1185">Reference proteome</keyword>
<sequence length="602" mass="65526">MPFSRTLTILILIITLPFYTQAQGLLNKTVTVEAKKQKLSEVLNIISRQGGFYFSYISNILPQDSLVSISVKNKTVRQTLDQLLDGEYLYKESGNYIILFKKSPGQNYYQITGFVTDSKTGQRVPNASVYERQQLISTLTNNDGYFRLRLRDKTPTAAISISKDLYTDTSVTVHGGQDQEVAVNISPVSYQLRVVEITGHNTKVEKTWWGRTILSSRQKMQSLNIGSFFADKPYQASLTPGLGSHGRMSSQVVNKFSINVIGGYTAGVDGFELGTVFNIVKGNMQHVQIGGVLNVVGGKTNGVQLAGVHNQVLDSMRGVQVGGVSNIVEGSTNGVQISGVVGQIHGDMEGVQAQGVVGIVKGNVAGWQVSGVSNHTYGNMSGAQISGVYNYAGRDVNGAQISDLGNISHGTVRGVQLGVLFNYARHLKGVQIGLVNIADTSSGYTIGLVNIVKHGYHKLSIYTGDVINYNVAWKTGSSKLYSILVAGMNTGDRKVYSFGYGIGREFNFNKHLFLGVEITAQNTYTGSDEDFSQLIRVRPSLNYRISDKISIFAGPSLSLHVYDKWNPKPGYLPEIPGPAYHPFKLGDSGNGWIGWQAGITIF</sequence>